<dbReference type="Proteomes" id="UP000015464">
    <property type="component" value="Unassembled WGS sequence"/>
</dbReference>
<name>S9X6S3_SCHCR</name>
<dbReference type="RefSeq" id="XP_013025504.1">
    <property type="nucleotide sequence ID" value="XM_013170050.1"/>
</dbReference>
<dbReference type="OMA" id="YLSIQWM"/>
<gene>
    <name evidence="2" type="ORF">SPOG_01362</name>
</gene>
<proteinExistence type="predicted"/>
<dbReference type="OrthoDB" id="5418753at2759"/>
<accession>S9X6S3</accession>
<keyword evidence="3" id="KW-1185">Reference proteome</keyword>
<evidence type="ECO:0000313" key="2">
    <source>
        <dbReference type="EMBL" id="EPY49476.1"/>
    </source>
</evidence>
<dbReference type="EMBL" id="KE546995">
    <property type="protein sequence ID" value="EPY49476.1"/>
    <property type="molecule type" value="Genomic_DNA"/>
</dbReference>
<feature type="transmembrane region" description="Helical" evidence="1">
    <location>
        <begin position="490"/>
        <end position="506"/>
    </location>
</feature>
<evidence type="ECO:0000256" key="1">
    <source>
        <dbReference type="SAM" id="Phobius"/>
    </source>
</evidence>
<dbReference type="AlphaFoldDB" id="S9X6S3"/>
<sequence>MKITEATSVILCSLKELVKSCETLFTKYAIQPFKSFFFNTSKPEEMPECMDTPTAIDEPAVAIEDAESSSQVYKEVETTHAALLKSEAVNEIKITCKGSFKNNNQIHDDNSNDVDSIIPSIESENVVYLSNKSAADRSSSVATDAIPNMKLSTSFSSLSLNEIDPVDPSLIEQSLMKILYKDVSPFNTEEQIAVGVSNNTTLEVDHLLKDTSTNFTKKNVLTENTNMNGEFKIKGKSNMDGSQTCQDKHSALKLPFDDMNFEIDTQYDLLNKNVFLAVAEPLYISSSNKNYEERRNEKQDLYENDIGMFEIIPFSSSDMEGDLTSKSDQLWTVKAESMFLQDENLNSDELIESHSTKLTQELPYSEKISELLYDDLEHGSTESDVNILTLGDTVPNLTQELPCVETLSELLYNPIEHENTKLDVFIQRTNDAEPELTNLEINFNKESLSTPSLDSYMSPTKTALSYLILGHVIYYIYLSIQWMLSSTARPLIFSALLFMFVFTRILKAETLQNYSTSQTVKFYLNLVTLGTHSEN</sequence>
<evidence type="ECO:0000313" key="3">
    <source>
        <dbReference type="Proteomes" id="UP000015464"/>
    </source>
</evidence>
<reference evidence="2 3" key="1">
    <citation type="journal article" date="2011" name="Science">
        <title>Comparative functional genomics of the fission yeasts.</title>
        <authorList>
            <person name="Rhind N."/>
            <person name="Chen Z."/>
            <person name="Yassour M."/>
            <person name="Thompson D.A."/>
            <person name="Haas B.J."/>
            <person name="Habib N."/>
            <person name="Wapinski I."/>
            <person name="Roy S."/>
            <person name="Lin M.F."/>
            <person name="Heiman D.I."/>
            <person name="Young S.K."/>
            <person name="Furuya K."/>
            <person name="Guo Y."/>
            <person name="Pidoux A."/>
            <person name="Chen H.M."/>
            <person name="Robbertse B."/>
            <person name="Goldberg J.M."/>
            <person name="Aoki K."/>
            <person name="Bayne E.H."/>
            <person name="Berlin A.M."/>
            <person name="Desjardins C.A."/>
            <person name="Dobbs E."/>
            <person name="Dukaj L."/>
            <person name="Fan L."/>
            <person name="FitzGerald M.G."/>
            <person name="French C."/>
            <person name="Gujja S."/>
            <person name="Hansen K."/>
            <person name="Keifenheim D."/>
            <person name="Levin J.Z."/>
            <person name="Mosher R.A."/>
            <person name="Mueller C.A."/>
            <person name="Pfiffner J."/>
            <person name="Priest M."/>
            <person name="Russ C."/>
            <person name="Smialowska A."/>
            <person name="Swoboda P."/>
            <person name="Sykes S.M."/>
            <person name="Vaughn M."/>
            <person name="Vengrova S."/>
            <person name="Yoder R."/>
            <person name="Zeng Q."/>
            <person name="Allshire R."/>
            <person name="Baulcombe D."/>
            <person name="Birren B.W."/>
            <person name="Brown W."/>
            <person name="Ekwall K."/>
            <person name="Kellis M."/>
            <person name="Leatherwood J."/>
            <person name="Levin H."/>
            <person name="Margalit H."/>
            <person name="Martienssen R."/>
            <person name="Nieduszynski C.A."/>
            <person name="Spatafora J.W."/>
            <person name="Friedman N."/>
            <person name="Dalgaard J.Z."/>
            <person name="Baumann P."/>
            <person name="Niki H."/>
            <person name="Regev A."/>
            <person name="Nusbaum C."/>
        </authorList>
    </citation>
    <scope>NUCLEOTIDE SEQUENCE [LARGE SCALE GENOMIC DNA]</scope>
    <source>
        <strain evidence="3">OY26 / ATCC MYA-4695 / CBS 11777 / NBRC 106824 / NRRL Y48691</strain>
    </source>
</reference>
<keyword evidence="1" id="KW-0812">Transmembrane</keyword>
<keyword evidence="1" id="KW-1133">Transmembrane helix</keyword>
<keyword evidence="1" id="KW-0472">Membrane</keyword>
<feature type="transmembrane region" description="Helical" evidence="1">
    <location>
        <begin position="463"/>
        <end position="484"/>
    </location>
</feature>
<dbReference type="HOGENOM" id="CLU_548784_0_0_1"/>
<protein>
    <submittedName>
        <fullName evidence="2">Uncharacterized protein</fullName>
    </submittedName>
</protein>
<dbReference type="GeneID" id="25035691"/>
<organism evidence="2 3">
    <name type="scientific">Schizosaccharomyces cryophilus (strain OY26 / ATCC MYA-4695 / CBS 11777 / NBRC 106824 / NRRL Y48691)</name>
    <name type="common">Fission yeast</name>
    <dbReference type="NCBI Taxonomy" id="653667"/>
    <lineage>
        <taxon>Eukaryota</taxon>
        <taxon>Fungi</taxon>
        <taxon>Dikarya</taxon>
        <taxon>Ascomycota</taxon>
        <taxon>Taphrinomycotina</taxon>
        <taxon>Schizosaccharomycetes</taxon>
        <taxon>Schizosaccharomycetales</taxon>
        <taxon>Schizosaccharomycetaceae</taxon>
        <taxon>Schizosaccharomyces</taxon>
    </lineage>
</organism>